<dbReference type="PROSITE" id="PS50123">
    <property type="entry name" value="CHER"/>
    <property type="match status" value="1"/>
</dbReference>
<dbReference type="PRINTS" id="PR00996">
    <property type="entry name" value="CHERMTFRASE"/>
</dbReference>
<dbReference type="SMART" id="SM00091">
    <property type="entry name" value="PAS"/>
    <property type="match status" value="3"/>
</dbReference>
<dbReference type="InterPro" id="IPR000014">
    <property type="entry name" value="PAS"/>
</dbReference>
<dbReference type="GO" id="GO:0000156">
    <property type="term" value="F:phosphorelay response regulator activity"/>
    <property type="evidence" value="ECO:0007669"/>
    <property type="project" value="InterPro"/>
</dbReference>
<dbReference type="Pfam" id="PF03705">
    <property type="entry name" value="CheR_N"/>
    <property type="match status" value="1"/>
</dbReference>
<dbReference type="InterPro" id="IPR001610">
    <property type="entry name" value="PAC"/>
</dbReference>
<dbReference type="SMART" id="SM00138">
    <property type="entry name" value="MeTrc"/>
    <property type="match status" value="1"/>
</dbReference>
<dbReference type="InterPro" id="IPR022642">
    <property type="entry name" value="CheR_C"/>
</dbReference>
<dbReference type="Pfam" id="PF01339">
    <property type="entry name" value="CheB_methylest"/>
    <property type="match status" value="1"/>
</dbReference>
<evidence type="ECO:0000259" key="3">
    <source>
        <dbReference type="PROSITE" id="PS50112"/>
    </source>
</evidence>
<feature type="active site" evidence="1">
    <location>
        <position position="57"/>
    </location>
</feature>
<keyword evidence="7" id="KW-1185">Reference proteome</keyword>
<dbReference type="AlphaFoldDB" id="A0AAN0MJ31"/>
<dbReference type="KEGG" id="yrh:AABB31_13750"/>
<dbReference type="InterPro" id="IPR050903">
    <property type="entry name" value="Bact_Chemotaxis_MeTrfase"/>
</dbReference>
<proteinExistence type="predicted"/>
<reference evidence="6 7" key="2">
    <citation type="submission" date="2024-08" db="EMBL/GenBank/DDBJ databases">
        <title>Phylogenomic analyses of a clade within the roseobacter group suggest taxonomic reassignments of species of the genera Aestuariivita, Citreicella, Loktanella, Nautella, Pelagibaca, Ruegeria, Thalassobius, Thiobacimonas and Tropicibacter, and the proposal o.</title>
        <authorList>
            <person name="Jeon C.O."/>
        </authorList>
    </citation>
    <scope>NUCLEOTIDE SEQUENCE [LARGE SCALE GENOMIC DNA]</scope>
    <source>
        <strain evidence="6 7">SS1-5</strain>
    </source>
</reference>
<dbReference type="Gene3D" id="3.40.50.150">
    <property type="entry name" value="Vaccinia Virus protein VP39"/>
    <property type="match status" value="1"/>
</dbReference>
<dbReference type="PROSITE" id="PS50112">
    <property type="entry name" value="PAS"/>
    <property type="match status" value="1"/>
</dbReference>
<dbReference type="Pfam" id="PF08448">
    <property type="entry name" value="PAS_4"/>
    <property type="match status" value="1"/>
</dbReference>
<accession>A0AAN0MJ31</accession>
<keyword evidence="2" id="KW-0175">Coiled coil</keyword>
<evidence type="ECO:0000259" key="5">
    <source>
        <dbReference type="PROSITE" id="PS50123"/>
    </source>
</evidence>
<feature type="coiled-coil region" evidence="2">
    <location>
        <begin position="651"/>
        <end position="724"/>
    </location>
</feature>
<dbReference type="RefSeq" id="WP_342075465.1">
    <property type="nucleotide sequence ID" value="NZ_CP151767.2"/>
</dbReference>
<dbReference type="Gene3D" id="3.30.450.20">
    <property type="entry name" value="PAS domain"/>
    <property type="match status" value="3"/>
</dbReference>
<dbReference type="CDD" id="cd00130">
    <property type="entry name" value="PAS"/>
    <property type="match status" value="1"/>
</dbReference>
<dbReference type="InterPro" id="IPR013656">
    <property type="entry name" value="PAS_4"/>
</dbReference>
<protein>
    <submittedName>
        <fullName evidence="6">Chemotaxis protein CheB</fullName>
    </submittedName>
</protein>
<feature type="active site" evidence="1">
    <location>
        <position position="150"/>
    </location>
</feature>
<evidence type="ECO:0000256" key="1">
    <source>
        <dbReference type="PROSITE-ProRule" id="PRU00050"/>
    </source>
</evidence>
<dbReference type="InterPro" id="IPR000780">
    <property type="entry name" value="CheR_MeTrfase"/>
</dbReference>
<dbReference type="EMBL" id="CP151767">
    <property type="protein sequence ID" value="WZU66138.1"/>
    <property type="molecule type" value="Genomic_DNA"/>
</dbReference>
<feature type="active site" evidence="1">
    <location>
        <position position="30"/>
    </location>
</feature>
<dbReference type="GO" id="GO:0005737">
    <property type="term" value="C:cytoplasm"/>
    <property type="evidence" value="ECO:0007669"/>
    <property type="project" value="InterPro"/>
</dbReference>
<dbReference type="InterPro" id="IPR029063">
    <property type="entry name" value="SAM-dependent_MTases_sf"/>
</dbReference>
<dbReference type="SUPFAM" id="SSF57997">
    <property type="entry name" value="Tropomyosin"/>
    <property type="match status" value="1"/>
</dbReference>
<reference evidence="7" key="1">
    <citation type="submission" date="2024-04" db="EMBL/GenBank/DDBJ databases">
        <title>Phylogenomic analyses of a clade within the roseobacter group suggest taxonomic reassignments of species of the genera Aestuariivita, Citreicella, Loktanella, Nautella, Pelagibaca, Ruegeria, Thalassobius, Thiobacimonas and Tropicibacter, and the proposal o.</title>
        <authorList>
            <person name="Jeon C.O."/>
        </authorList>
    </citation>
    <scope>NUCLEOTIDE SEQUENCE [LARGE SCALE GENOMIC DNA]</scope>
    <source>
        <strain evidence="7">SS1-5</strain>
    </source>
</reference>
<gene>
    <name evidence="6" type="ORF">AABB31_13750</name>
</gene>
<feature type="domain" description="CheR-type methyltransferase" evidence="5">
    <location>
        <begin position="227"/>
        <end position="482"/>
    </location>
</feature>
<dbReference type="InterPro" id="IPR013655">
    <property type="entry name" value="PAS_fold_3"/>
</dbReference>
<dbReference type="CDD" id="cd16434">
    <property type="entry name" value="CheB-CheR_fusion"/>
    <property type="match status" value="1"/>
</dbReference>
<keyword evidence="1" id="KW-0378">Hydrolase</keyword>
<dbReference type="SUPFAM" id="SSF53335">
    <property type="entry name" value="S-adenosyl-L-methionine-dependent methyltransferases"/>
    <property type="match status" value="1"/>
</dbReference>
<dbReference type="Proteomes" id="UP001470809">
    <property type="component" value="Chromosome"/>
</dbReference>
<dbReference type="SMART" id="SM00086">
    <property type="entry name" value="PAC"/>
    <property type="match status" value="1"/>
</dbReference>
<sequence>MQFIECNDAERLGQMKDCDEQLTIIGIGSSAGGLEAIRELVVTLPSELPVSYVVVQHMAPQHKSLMTELVARQTNLKVMDVVDEVVPQRNVIYITPPNTDVVFEGGCLRLRSPSEKPARPKPSVNRFLASLAENHGAKSMAVILSGTGTDGAYGVQAIREVGGITIAQDAESAKYDGMPLAAAQTGCVDLILPPAEIGQRLGKILSSAPDFPAFRSDSYQTPPHSDLLQILLARTRVDFREYKNSTVSRRIERQMIASGITDLAEYTLHCRNNPHAVDALFKDLLISVTRFFRDQQEFRQLGRAMDGVLKEAKGNKLRVWVAGCATGEEAYSIAILLAEALGGPDVDLPSKVQIFATDIDKDALNIARGAAYPIAALNDIPADLADKYVVQQGESIRMIDNLRKAILFSDHNVCNDPPFQRVDVVCCRNLLIYFDQSLQKRVISRFHYGMTEHAIMFLGTAESVAGSDEWFVQDRSAPHIFRKRQLGADRARPYSLADGSRLVRGPVMTAPSPSTDRKFFDALAQSLGQNSILVSDDYKIVRVYGDVSRFVEISEMSKLQMHLGLLRSPWREEARSLVTIALQRGVHRTGVRHLLSDNGDDELRLDVYPIIAKGINERVALVVFTPVEIDRSVRQIEEMLDGEDAELSSRVRALQSEVDTTREALQQTIEELETSNEEMQSLNEEMQSTNEELQATNEELETSNEELQSTNEELITVNEELQVTATQLRGRTIELVSVLETTPLAIIVLDTALQIVQVTDPALDMFEIKRPVSSQHISQCVLPVGFPVLAPICSEALQLGEPVIREFASEGGQIKLTVAPYFEEGGRVQGVTLVVSDFPGLAEEMEMILKTDHIYLMHRNRDGQVLRISNASAASIGITPEAAIGRRLDELVDKDAAEQVLASDKAFLEDGETAGREVVKMQTPNMTAPIWLELNRYAYTPAGADGPTVYSVATDVSESVMARDAAQGLLERMRALQDFAGVGYWEIDLTAETLIWSDEVHRIHRTDPATFVPVLETGINFYHPDDRDAVSQMVQDVIENGGNFKFQKRLVATDGQVVWVESHGRAVLGPDGDVTGVIGFFRELGETEVDAILAMDTEAAE</sequence>
<dbReference type="Pfam" id="PF01739">
    <property type="entry name" value="CheR"/>
    <property type="match status" value="1"/>
</dbReference>
<dbReference type="GO" id="GO:0006935">
    <property type="term" value="P:chemotaxis"/>
    <property type="evidence" value="ECO:0007669"/>
    <property type="project" value="UniProtKB-UniRule"/>
</dbReference>
<feature type="domain" description="PAS" evidence="3">
    <location>
        <begin position="841"/>
        <end position="911"/>
    </location>
</feature>
<dbReference type="SUPFAM" id="SSF52738">
    <property type="entry name" value="Methylesterase CheB, C-terminal domain"/>
    <property type="match status" value="1"/>
</dbReference>
<dbReference type="PANTHER" id="PTHR24422:SF10">
    <property type="entry name" value="CHEMOTAXIS PROTEIN METHYLTRANSFERASE 2"/>
    <property type="match status" value="1"/>
</dbReference>
<evidence type="ECO:0000256" key="2">
    <source>
        <dbReference type="SAM" id="Coils"/>
    </source>
</evidence>
<feature type="domain" description="CheB-type methylesterase" evidence="4">
    <location>
        <begin position="21"/>
        <end position="208"/>
    </location>
</feature>
<organism evidence="6 7">
    <name type="scientific">Yoonia rhodophyticola</name>
    <dbReference type="NCBI Taxonomy" id="3137370"/>
    <lineage>
        <taxon>Bacteria</taxon>
        <taxon>Pseudomonadati</taxon>
        <taxon>Pseudomonadota</taxon>
        <taxon>Alphaproteobacteria</taxon>
        <taxon>Rhodobacterales</taxon>
        <taxon>Paracoccaceae</taxon>
        <taxon>Yoonia</taxon>
    </lineage>
</organism>
<dbReference type="InterPro" id="IPR035965">
    <property type="entry name" value="PAS-like_dom_sf"/>
</dbReference>
<dbReference type="InterPro" id="IPR000673">
    <property type="entry name" value="Sig_transdc_resp-reg_Me-estase"/>
</dbReference>
<dbReference type="PROSITE" id="PS50122">
    <property type="entry name" value="CHEB"/>
    <property type="match status" value="1"/>
</dbReference>
<keyword evidence="1" id="KW-0145">Chemotaxis</keyword>
<dbReference type="Pfam" id="PF08447">
    <property type="entry name" value="PAS_3"/>
    <property type="match status" value="1"/>
</dbReference>
<dbReference type="GO" id="GO:0008757">
    <property type="term" value="F:S-adenosylmethionine-dependent methyltransferase activity"/>
    <property type="evidence" value="ECO:0007669"/>
    <property type="project" value="InterPro"/>
</dbReference>
<dbReference type="InterPro" id="IPR022641">
    <property type="entry name" value="CheR_N"/>
</dbReference>
<name>A0AAN0MJ31_9RHOB</name>
<evidence type="ECO:0000313" key="7">
    <source>
        <dbReference type="Proteomes" id="UP001470809"/>
    </source>
</evidence>
<dbReference type="PANTHER" id="PTHR24422">
    <property type="entry name" value="CHEMOTAXIS PROTEIN METHYLTRANSFERASE"/>
    <property type="match status" value="1"/>
</dbReference>
<dbReference type="SUPFAM" id="SSF55785">
    <property type="entry name" value="PYP-like sensor domain (PAS domain)"/>
    <property type="match status" value="3"/>
</dbReference>
<dbReference type="GO" id="GO:0008984">
    <property type="term" value="F:protein-glutamate methylesterase activity"/>
    <property type="evidence" value="ECO:0007669"/>
    <property type="project" value="InterPro"/>
</dbReference>
<evidence type="ECO:0000313" key="6">
    <source>
        <dbReference type="EMBL" id="WZU66138.1"/>
    </source>
</evidence>
<evidence type="ECO:0000259" key="4">
    <source>
        <dbReference type="PROSITE" id="PS50122"/>
    </source>
</evidence>
<dbReference type="InterPro" id="IPR035909">
    <property type="entry name" value="CheB_C"/>
</dbReference>
<dbReference type="Gene3D" id="3.40.50.180">
    <property type="entry name" value="Methylesterase CheB, C-terminal domain"/>
    <property type="match status" value="1"/>
</dbReference>
<dbReference type="SUPFAM" id="SSF47757">
    <property type="entry name" value="Chemotaxis receptor methyltransferase CheR, N-terminal domain"/>
    <property type="match status" value="1"/>
</dbReference>